<dbReference type="PROSITE" id="PS51257">
    <property type="entry name" value="PROKAR_LIPOPROTEIN"/>
    <property type="match status" value="1"/>
</dbReference>
<dbReference type="InterPro" id="IPR003760">
    <property type="entry name" value="PnrA-like"/>
</dbReference>
<dbReference type="CDD" id="cd06304">
    <property type="entry name" value="PBP1_BmpA_Med_PnrA-like"/>
    <property type="match status" value="1"/>
</dbReference>
<organism evidence="4 5">
    <name type="scientific">Candidatus Aphodomorpha intestinavium</name>
    <dbReference type="NCBI Taxonomy" id="2840672"/>
    <lineage>
        <taxon>Bacteria</taxon>
        <taxon>Bacillati</taxon>
        <taxon>Bacillota</taxon>
        <taxon>Clostridia</taxon>
        <taxon>Eubacteriales</taxon>
        <taxon>Candidatus Aphodomorpha</taxon>
    </lineage>
</organism>
<reference evidence="4" key="1">
    <citation type="submission" date="2020-10" db="EMBL/GenBank/DDBJ databases">
        <authorList>
            <person name="Gilroy R."/>
        </authorList>
    </citation>
    <scope>NUCLEOTIDE SEQUENCE</scope>
    <source>
        <strain evidence="4">ChiGjej2B2-16831</strain>
    </source>
</reference>
<dbReference type="PANTHER" id="PTHR43208:SF1">
    <property type="entry name" value="ABC TRANSPORTER SUBSTRATE-BINDING PROTEIN"/>
    <property type="match status" value="1"/>
</dbReference>
<evidence type="ECO:0000256" key="2">
    <source>
        <dbReference type="SAM" id="SignalP"/>
    </source>
</evidence>
<dbReference type="EMBL" id="DVNZ01000013">
    <property type="protein sequence ID" value="HIU93588.1"/>
    <property type="molecule type" value="Genomic_DNA"/>
</dbReference>
<dbReference type="InterPro" id="IPR052910">
    <property type="entry name" value="ABC-Purine-Binding"/>
</dbReference>
<feature type="signal peptide" evidence="2">
    <location>
        <begin position="1"/>
        <end position="18"/>
    </location>
</feature>
<reference evidence="4" key="2">
    <citation type="journal article" date="2021" name="PeerJ">
        <title>Extensive microbial diversity within the chicken gut microbiome revealed by metagenomics and culture.</title>
        <authorList>
            <person name="Gilroy R."/>
            <person name="Ravi A."/>
            <person name="Getino M."/>
            <person name="Pursley I."/>
            <person name="Horton D.L."/>
            <person name="Alikhan N.F."/>
            <person name="Baker D."/>
            <person name="Gharbi K."/>
            <person name="Hall N."/>
            <person name="Watson M."/>
            <person name="Adriaenssens E.M."/>
            <person name="Foster-Nyarko E."/>
            <person name="Jarju S."/>
            <person name="Secka A."/>
            <person name="Antonio M."/>
            <person name="Oren A."/>
            <person name="Chaudhuri R.R."/>
            <person name="La Ragione R."/>
            <person name="Hildebrand F."/>
            <person name="Pallen M.J."/>
        </authorList>
    </citation>
    <scope>NUCLEOTIDE SEQUENCE</scope>
    <source>
        <strain evidence="4">ChiGjej2B2-16831</strain>
    </source>
</reference>
<protein>
    <submittedName>
        <fullName evidence="4">BMP family protein</fullName>
    </submittedName>
</protein>
<accession>A0A9D1N2V5</accession>
<dbReference type="AlphaFoldDB" id="A0A9D1N2V5"/>
<dbReference type="GO" id="GO:0005886">
    <property type="term" value="C:plasma membrane"/>
    <property type="evidence" value="ECO:0007669"/>
    <property type="project" value="InterPro"/>
</dbReference>
<name>A0A9D1N2V5_9FIRM</name>
<dbReference type="PANTHER" id="PTHR43208">
    <property type="entry name" value="ABC TRANSPORTER SUBSTRATE-BINDING PROTEIN"/>
    <property type="match status" value="1"/>
</dbReference>
<dbReference type="Proteomes" id="UP000824128">
    <property type="component" value="Unassembled WGS sequence"/>
</dbReference>
<evidence type="ECO:0000256" key="1">
    <source>
        <dbReference type="ARBA" id="ARBA00022729"/>
    </source>
</evidence>
<sequence length="348" mass="37372">MKKTIVWLLIVAMAFALVGCGTPSEPADGTPAPGGETAAKDPKDMKVVALLSGPITDNGWNFICYDALKSICDEYMDGAEPEYIENIAVSDMAGYIRQYGEDGYDLVIIHGAQFEAAAVETAPLYPNTKFCLSYGFKIDGSTDQNIKDIDNLAYVGPVGMGVAIGGIMGILTDTDKVVFLGGMDTPAISDITSGIVPGVKLTNPDAVATTEYIGTLTDQDIAREAANAYIDQGYDVICASANSAQLGCLWAAEAAGVYAIGFNSDQYEIAPGAVVLSVMRNYTMIYKDVFDKLVAGEWTPGKVAYELNENGTIVSDWHGWDEKLPKEKVDAINEFIEKLFNGEYEGQY</sequence>
<proteinExistence type="predicted"/>
<dbReference type="Pfam" id="PF02608">
    <property type="entry name" value="Bmp"/>
    <property type="match status" value="1"/>
</dbReference>
<feature type="domain" description="ABC transporter substrate-binding protein PnrA-like" evidence="3">
    <location>
        <begin position="46"/>
        <end position="312"/>
    </location>
</feature>
<evidence type="ECO:0000313" key="4">
    <source>
        <dbReference type="EMBL" id="HIU93588.1"/>
    </source>
</evidence>
<comment type="caution">
    <text evidence="4">The sequence shown here is derived from an EMBL/GenBank/DDBJ whole genome shotgun (WGS) entry which is preliminary data.</text>
</comment>
<dbReference type="Gene3D" id="3.40.50.2300">
    <property type="match status" value="2"/>
</dbReference>
<keyword evidence="1 2" id="KW-0732">Signal</keyword>
<evidence type="ECO:0000259" key="3">
    <source>
        <dbReference type="Pfam" id="PF02608"/>
    </source>
</evidence>
<gene>
    <name evidence="4" type="ORF">IAD24_00370</name>
</gene>
<feature type="chain" id="PRO_5039037568" evidence="2">
    <location>
        <begin position="19"/>
        <end position="348"/>
    </location>
</feature>
<evidence type="ECO:0000313" key="5">
    <source>
        <dbReference type="Proteomes" id="UP000824128"/>
    </source>
</evidence>